<dbReference type="SUPFAM" id="SSF81321">
    <property type="entry name" value="Family A G protein-coupled receptor-like"/>
    <property type="match status" value="1"/>
</dbReference>
<feature type="transmembrane region" description="Helical" evidence="11">
    <location>
        <begin position="205"/>
        <end position="228"/>
    </location>
</feature>
<accession>A0A8W8KIE4</accession>
<comment type="similarity">
    <text evidence="10">Belongs to the G-protein coupled receptor 1 family.</text>
</comment>
<dbReference type="GO" id="GO:0004930">
    <property type="term" value="F:G protein-coupled receptor activity"/>
    <property type="evidence" value="ECO:0007669"/>
    <property type="project" value="UniProtKB-KW"/>
</dbReference>
<keyword evidence="7 10" id="KW-0675">Receptor</keyword>
<feature type="domain" description="G-protein coupled receptors family 1 profile" evidence="12">
    <location>
        <begin position="53"/>
        <end position="309"/>
    </location>
</feature>
<feature type="transmembrane region" description="Helical" evidence="11">
    <location>
        <begin position="249"/>
        <end position="273"/>
    </location>
</feature>
<keyword evidence="14" id="KW-1185">Reference proteome</keyword>
<evidence type="ECO:0000256" key="5">
    <source>
        <dbReference type="ARBA" id="ARBA00023040"/>
    </source>
</evidence>
<dbReference type="InterPro" id="IPR000276">
    <property type="entry name" value="GPCR_Rhodpsn"/>
</dbReference>
<dbReference type="Gene3D" id="1.20.1070.10">
    <property type="entry name" value="Rhodopsin 7-helix transmembrane proteins"/>
    <property type="match status" value="1"/>
</dbReference>
<dbReference type="OrthoDB" id="5959154at2759"/>
<evidence type="ECO:0000256" key="11">
    <source>
        <dbReference type="SAM" id="Phobius"/>
    </source>
</evidence>
<comment type="subcellular location">
    <subcellularLocation>
        <location evidence="1">Cell membrane</location>
        <topology evidence="1">Multi-pass membrane protein</topology>
    </subcellularLocation>
</comment>
<feature type="transmembrane region" description="Helical" evidence="11">
    <location>
        <begin position="117"/>
        <end position="146"/>
    </location>
</feature>
<proteinExistence type="inferred from homology"/>
<dbReference type="AlphaFoldDB" id="A0A8W8KIE4"/>
<evidence type="ECO:0000313" key="14">
    <source>
        <dbReference type="Proteomes" id="UP000005408"/>
    </source>
</evidence>
<dbReference type="InterPro" id="IPR017452">
    <property type="entry name" value="GPCR_Rhodpsn_7TM"/>
</dbReference>
<dbReference type="CDD" id="cd14981">
    <property type="entry name" value="7tmA_Prostanoid_R"/>
    <property type="match status" value="1"/>
</dbReference>
<dbReference type="PROSITE" id="PS00237">
    <property type="entry name" value="G_PROTEIN_RECEP_F1_1"/>
    <property type="match status" value="1"/>
</dbReference>
<dbReference type="GO" id="GO:0007189">
    <property type="term" value="P:adenylate cyclase-activating G protein-coupled receptor signaling pathway"/>
    <property type="evidence" value="ECO:0007669"/>
    <property type="project" value="TreeGrafter"/>
</dbReference>
<evidence type="ECO:0000313" key="13">
    <source>
        <dbReference type="EnsemblMetazoa" id="G24030.2:cds"/>
    </source>
</evidence>
<dbReference type="PANTHER" id="PTHR11866:SF16">
    <property type="entry name" value="PROSTAGLANDIN E2 RECEPTOR EP4 SUBTYPE-LIKE PROTEIN"/>
    <property type="match status" value="1"/>
</dbReference>
<evidence type="ECO:0000256" key="9">
    <source>
        <dbReference type="ARBA" id="ARBA00023224"/>
    </source>
</evidence>
<dbReference type="PROSITE" id="PS50262">
    <property type="entry name" value="G_PROTEIN_RECEP_F1_2"/>
    <property type="match status" value="1"/>
</dbReference>
<dbReference type="PRINTS" id="PR00237">
    <property type="entry name" value="GPCRRHODOPSN"/>
</dbReference>
<evidence type="ECO:0000256" key="10">
    <source>
        <dbReference type="RuleBase" id="RU000688"/>
    </source>
</evidence>
<keyword evidence="8" id="KW-0325">Glycoprotein</keyword>
<keyword evidence="6 11" id="KW-0472">Membrane</keyword>
<evidence type="ECO:0000256" key="4">
    <source>
        <dbReference type="ARBA" id="ARBA00022989"/>
    </source>
</evidence>
<dbReference type="OMA" id="TCWAPLM"/>
<organism evidence="13 14">
    <name type="scientific">Magallana gigas</name>
    <name type="common">Pacific oyster</name>
    <name type="synonym">Crassostrea gigas</name>
    <dbReference type="NCBI Taxonomy" id="29159"/>
    <lineage>
        <taxon>Eukaryota</taxon>
        <taxon>Metazoa</taxon>
        <taxon>Spiralia</taxon>
        <taxon>Lophotrochozoa</taxon>
        <taxon>Mollusca</taxon>
        <taxon>Bivalvia</taxon>
        <taxon>Autobranchia</taxon>
        <taxon>Pteriomorphia</taxon>
        <taxon>Ostreida</taxon>
        <taxon>Ostreoidea</taxon>
        <taxon>Ostreidae</taxon>
        <taxon>Magallana</taxon>
    </lineage>
</organism>
<dbReference type="Proteomes" id="UP000005408">
    <property type="component" value="Unassembled WGS sequence"/>
</dbReference>
<dbReference type="GO" id="GO:0005886">
    <property type="term" value="C:plasma membrane"/>
    <property type="evidence" value="ECO:0007669"/>
    <property type="project" value="UniProtKB-SubCell"/>
</dbReference>
<evidence type="ECO:0000259" key="12">
    <source>
        <dbReference type="PROSITE" id="PS50262"/>
    </source>
</evidence>
<keyword evidence="4 11" id="KW-1133">Transmembrane helix</keyword>
<evidence type="ECO:0000256" key="3">
    <source>
        <dbReference type="ARBA" id="ARBA00022692"/>
    </source>
</evidence>
<dbReference type="Pfam" id="PF00001">
    <property type="entry name" value="7tm_1"/>
    <property type="match status" value="1"/>
</dbReference>
<dbReference type="PRINTS" id="PR01788">
    <property type="entry name" value="PROSTANOIDR"/>
</dbReference>
<evidence type="ECO:0000256" key="2">
    <source>
        <dbReference type="ARBA" id="ARBA00022475"/>
    </source>
</evidence>
<evidence type="ECO:0000256" key="6">
    <source>
        <dbReference type="ARBA" id="ARBA00023136"/>
    </source>
</evidence>
<feature type="transmembrane region" description="Helical" evidence="11">
    <location>
        <begin position="158"/>
        <end position="185"/>
    </location>
</feature>
<keyword evidence="5 10" id="KW-0297">G-protein coupled receptor</keyword>
<dbReference type="EnsemblMetazoa" id="G24030.2">
    <property type="protein sequence ID" value="G24030.2:cds"/>
    <property type="gene ID" value="G24030"/>
</dbReference>
<dbReference type="PANTHER" id="PTHR11866">
    <property type="entry name" value="G-PROTEIN COUPLED RECEPTOR FAMILY 1 MEMBER"/>
    <property type="match status" value="1"/>
</dbReference>
<name>A0A8W8KIE4_MAGGI</name>
<dbReference type="GO" id="GO:0007204">
    <property type="term" value="P:positive regulation of cytosolic calcium ion concentration"/>
    <property type="evidence" value="ECO:0007669"/>
    <property type="project" value="TreeGrafter"/>
</dbReference>
<evidence type="ECO:0000256" key="1">
    <source>
        <dbReference type="ARBA" id="ARBA00004651"/>
    </source>
</evidence>
<evidence type="ECO:0000256" key="8">
    <source>
        <dbReference type="ARBA" id="ARBA00023180"/>
    </source>
</evidence>
<keyword evidence="2" id="KW-1003">Cell membrane</keyword>
<keyword evidence="3 10" id="KW-0812">Transmembrane</keyword>
<keyword evidence="9 10" id="KW-0807">Transducer</keyword>
<feature type="transmembrane region" description="Helical" evidence="11">
    <location>
        <begin position="76"/>
        <end position="97"/>
    </location>
</feature>
<sequence length="380" mass="42311">MARALSMSYIGTTEEPATSFSSFLNSGNSNDSTETVWESSVPPALQFAFGVIGNAIALVVLGLSAKNHKWRPFYRLVCGLAITDGGGILLVYPTVMIQYAENFTFDFPKALCDYSSFIYTFTLMSSAMIICAMSLDRFFAILYPFVYNSENKGRRTNCILASIWLLGLLLSTLHLMGLGSSYNYYPRSWCFLNFVGGTTKDRINSFIYSITGLLILLCTIAVNVVVILSVCRKMRRNSVKSARRVNVNIIVFLVVIVIVFTTCWAPLMVVIFSHAAKLMKASDQGGDGPLELLVLRFAVTNSIVDPWIYILLRKETLDGLKRCKRGVKQKLGIVSESFHDNNVGRNSERARRKCPIKVTESGATVPVSSERSRSWLQNQV</sequence>
<reference evidence="13" key="1">
    <citation type="submission" date="2022-08" db="UniProtKB">
        <authorList>
            <consortium name="EnsemblMetazoa"/>
        </authorList>
    </citation>
    <scope>IDENTIFICATION</scope>
    <source>
        <strain evidence="13">05x7-T-G4-1.051#20</strain>
    </source>
</reference>
<protein>
    <recommendedName>
        <fullName evidence="12">G-protein coupled receptors family 1 profile domain-containing protein</fullName>
    </recommendedName>
</protein>
<feature type="transmembrane region" description="Helical" evidence="11">
    <location>
        <begin position="44"/>
        <end position="64"/>
    </location>
</feature>
<evidence type="ECO:0000256" key="7">
    <source>
        <dbReference type="ARBA" id="ARBA00023170"/>
    </source>
</evidence>
<dbReference type="InterPro" id="IPR008365">
    <property type="entry name" value="Prostanoid_rcpt"/>
</dbReference>